<accession>A0A8S5R3F8</accession>
<dbReference type="EMBL" id="BK015806">
    <property type="protein sequence ID" value="DAE26015.1"/>
    <property type="molecule type" value="Genomic_DNA"/>
</dbReference>
<sequence>MDDKKKQEELNALINKKEVMKAGNCYPNLYTQMSYSMSDLQKEEQAVYDEIKELYANQGDFIVNEILKSIHHSFIFEFMDGEGNLGNADEEVTITRKNLYDFSGDLYAKVDAVIHLKSAFDHFRRIREFKSRIELTNKGILL</sequence>
<evidence type="ECO:0000313" key="1">
    <source>
        <dbReference type="EMBL" id="DAE26015.1"/>
    </source>
</evidence>
<protein>
    <submittedName>
        <fullName evidence="1">Uncharacterized protein</fullName>
    </submittedName>
</protein>
<organism evidence="1">
    <name type="scientific">Siphoviridae sp. ctyjS2</name>
    <dbReference type="NCBI Taxonomy" id="2827284"/>
    <lineage>
        <taxon>Viruses</taxon>
        <taxon>Duplodnaviria</taxon>
        <taxon>Heunggongvirae</taxon>
        <taxon>Uroviricota</taxon>
        <taxon>Caudoviricetes</taxon>
    </lineage>
</organism>
<proteinExistence type="predicted"/>
<reference evidence="1" key="1">
    <citation type="journal article" date="2021" name="Proc. Natl. Acad. Sci. U.S.A.">
        <title>A Catalog of Tens of Thousands of Viruses from Human Metagenomes Reveals Hidden Associations with Chronic Diseases.</title>
        <authorList>
            <person name="Tisza M.J."/>
            <person name="Buck C.B."/>
        </authorList>
    </citation>
    <scope>NUCLEOTIDE SEQUENCE</scope>
    <source>
        <strain evidence="1">CtyjS2</strain>
    </source>
</reference>
<name>A0A8S5R3F8_9CAUD</name>